<keyword evidence="4" id="KW-0137">Centromere</keyword>
<keyword evidence="7" id="KW-1185">Reference proteome</keyword>
<organism evidence="6 7">
    <name type="scientific">Papaver atlanticum</name>
    <dbReference type="NCBI Taxonomy" id="357466"/>
    <lineage>
        <taxon>Eukaryota</taxon>
        <taxon>Viridiplantae</taxon>
        <taxon>Streptophyta</taxon>
        <taxon>Embryophyta</taxon>
        <taxon>Tracheophyta</taxon>
        <taxon>Spermatophyta</taxon>
        <taxon>Magnoliopsida</taxon>
        <taxon>Ranunculales</taxon>
        <taxon>Papaveraceae</taxon>
        <taxon>Papaveroideae</taxon>
        <taxon>Papaver</taxon>
    </lineage>
</organism>
<dbReference type="GO" id="GO:0000775">
    <property type="term" value="C:chromosome, centromeric region"/>
    <property type="evidence" value="ECO:0007669"/>
    <property type="project" value="UniProtKB-SubCell"/>
</dbReference>
<evidence type="ECO:0000256" key="1">
    <source>
        <dbReference type="ARBA" id="ARBA00004584"/>
    </source>
</evidence>
<evidence type="ECO:0000256" key="5">
    <source>
        <dbReference type="SAM" id="Coils"/>
    </source>
</evidence>
<dbReference type="InterPro" id="IPR055307">
    <property type="entry name" value="NDC80_plants"/>
</dbReference>
<dbReference type="InterPro" id="IPR038273">
    <property type="entry name" value="Ndc80_sf"/>
</dbReference>
<sequence>MKCPLNITALKAPCTPHSWPNLCAVIHWLVEICVYSDHVNSSTLTGMRSNKFLEYALRSYEHFIAGDDDLVDQLDNEFREKLELERESVVGKVKELELFLRGKFRVWGRRRLLEMLLRRICEENEELKKTIDAQTANMRDADRMKRELQAVERDIAEAEEAKSMWEEKSWDLDSKISHTFKELVNLYFECNQATRRIHSADVLGIDYKTLKVALNALTDDIKKNSVAKLEEQISLQQQWTENAMKLQAKRILLAELQSKIDTLESQLSMMKKETEEFTMKCNMEGKRMIEDFERETRDVEIMEKKAEKYIKLSNLKLEETIKQQEEEIQARARELLALVDYVSKYKESMGSIISEMKTVLSETAEAVETSFRGSLPANFDTSNDLANLQ</sequence>
<protein>
    <submittedName>
        <fullName evidence="6">Uncharacterized protein</fullName>
    </submittedName>
</protein>
<evidence type="ECO:0000256" key="3">
    <source>
        <dbReference type="ARBA" id="ARBA00023054"/>
    </source>
</evidence>
<evidence type="ECO:0000313" key="7">
    <source>
        <dbReference type="Proteomes" id="UP001202328"/>
    </source>
</evidence>
<feature type="coiled-coil region" evidence="5">
    <location>
        <begin position="246"/>
        <end position="273"/>
    </location>
</feature>
<dbReference type="AlphaFoldDB" id="A0AAD4SIE5"/>
<accession>A0AAD4SIE5</accession>
<evidence type="ECO:0000256" key="2">
    <source>
        <dbReference type="ARBA" id="ARBA00022454"/>
    </source>
</evidence>
<gene>
    <name evidence="6" type="ORF">MKW98_025940</name>
</gene>
<name>A0AAD4SIE5_9MAGN</name>
<reference evidence="6" key="1">
    <citation type="submission" date="2022-04" db="EMBL/GenBank/DDBJ databases">
        <title>A functionally conserved STORR gene fusion in Papaver species that diverged 16.8 million years ago.</title>
        <authorList>
            <person name="Catania T."/>
        </authorList>
    </citation>
    <scope>NUCLEOTIDE SEQUENCE</scope>
    <source>
        <strain evidence="6">S-188037</strain>
    </source>
</reference>
<evidence type="ECO:0000313" key="6">
    <source>
        <dbReference type="EMBL" id="KAI3909298.1"/>
    </source>
</evidence>
<proteinExistence type="predicted"/>
<feature type="coiled-coil region" evidence="5">
    <location>
        <begin position="110"/>
        <end position="168"/>
    </location>
</feature>
<dbReference type="Proteomes" id="UP001202328">
    <property type="component" value="Unassembled WGS sequence"/>
</dbReference>
<keyword evidence="3 5" id="KW-0175">Coiled coil</keyword>
<dbReference type="EMBL" id="JAJJMB010010329">
    <property type="protein sequence ID" value="KAI3909298.1"/>
    <property type="molecule type" value="Genomic_DNA"/>
</dbReference>
<comment type="subcellular location">
    <subcellularLocation>
        <location evidence="1">Chromosome</location>
        <location evidence="1">Centromere</location>
    </subcellularLocation>
</comment>
<dbReference type="PANTHER" id="PTHR46681:SF1">
    <property type="entry name" value="KINETOCHORE PROTEIN NDC80 HOMOLOG"/>
    <property type="match status" value="1"/>
</dbReference>
<comment type="caution">
    <text evidence="6">The sequence shown here is derived from an EMBL/GenBank/DDBJ whole genome shotgun (WGS) entry which is preliminary data.</text>
</comment>
<keyword evidence="2" id="KW-0158">Chromosome</keyword>
<dbReference type="PANTHER" id="PTHR46681">
    <property type="entry name" value="KINETOCHORE PROTEIN NDC80 HOMOLOG"/>
    <property type="match status" value="1"/>
</dbReference>
<evidence type="ECO:0000256" key="4">
    <source>
        <dbReference type="ARBA" id="ARBA00023328"/>
    </source>
</evidence>
<dbReference type="Gene3D" id="1.10.418.30">
    <property type="entry name" value="Ncd80 complex, Ncd80 subunit"/>
    <property type="match status" value="1"/>
</dbReference>